<dbReference type="Proteomes" id="UP000005845">
    <property type="component" value="Unassembled WGS sequence"/>
</dbReference>
<dbReference type="PANTHER" id="PTHR42847:SF4">
    <property type="entry name" value="ALKANESULFONATE MONOOXYGENASE-RELATED"/>
    <property type="match status" value="1"/>
</dbReference>
<protein>
    <recommendedName>
        <fullName evidence="5">Luciferase-like domain-containing protein</fullName>
    </recommendedName>
</protein>
<dbReference type="InterPro" id="IPR036661">
    <property type="entry name" value="Luciferase-like_sf"/>
</dbReference>
<dbReference type="eggNOG" id="COG2141">
    <property type="taxonomic scope" value="Bacteria"/>
</dbReference>
<dbReference type="NCBIfam" id="TIGR03621">
    <property type="entry name" value="F420_MSMEG_2516"/>
    <property type="match status" value="1"/>
</dbReference>
<evidence type="ECO:0000313" key="6">
    <source>
        <dbReference type="EMBL" id="GAB40655.1"/>
    </source>
</evidence>
<comment type="caution">
    <text evidence="6">The sequence shown here is derived from an EMBL/GenBank/DDBJ whole genome shotgun (WGS) entry which is preliminary data.</text>
</comment>
<keyword evidence="2" id="KW-0288">FMN</keyword>
<evidence type="ECO:0000256" key="3">
    <source>
        <dbReference type="ARBA" id="ARBA00023002"/>
    </source>
</evidence>
<sequence length="289" mass="30387">MVVGMSPDTRSIRFGVNLMGTGTGDQFRAQVQAVADSGADVVLVPDHLGLIGPMPALVAAAAQAPDLRIGNFVLNAPFYSPALLARDLATVDQLSGGRLEIGLGAGYVKAEFDAAGIPFGRPGQRVDHLEEVVDHLHVAFDDPAQAPPFVQSHPPIMVAGIGDRVLSLAARKADIVAFSNLPTDDVLADRVAHVRAEAGERFDALELNVIVFDLAVGREPDVTALRGANPDLDDAALRESVNILHGSAAEVADRINHLNETAGISYFTFIEPSAKDLDGLAEVIGLVRG</sequence>
<dbReference type="AlphaFoldDB" id="H5U4J7"/>
<keyword evidence="7" id="KW-1185">Reference proteome</keyword>
<organism evidence="6 7">
    <name type="scientific">Gordonia sputi NBRC 100414</name>
    <dbReference type="NCBI Taxonomy" id="1089453"/>
    <lineage>
        <taxon>Bacteria</taxon>
        <taxon>Bacillati</taxon>
        <taxon>Actinomycetota</taxon>
        <taxon>Actinomycetes</taxon>
        <taxon>Mycobacteriales</taxon>
        <taxon>Gordoniaceae</taxon>
        <taxon>Gordonia</taxon>
    </lineage>
</organism>
<keyword evidence="3" id="KW-0560">Oxidoreductase</keyword>
<evidence type="ECO:0000256" key="1">
    <source>
        <dbReference type="ARBA" id="ARBA00022630"/>
    </source>
</evidence>
<proteinExistence type="predicted"/>
<dbReference type="PANTHER" id="PTHR42847">
    <property type="entry name" value="ALKANESULFONATE MONOOXYGENASE"/>
    <property type="match status" value="1"/>
</dbReference>
<dbReference type="GO" id="GO:0008726">
    <property type="term" value="F:alkanesulfonate monooxygenase activity"/>
    <property type="evidence" value="ECO:0007669"/>
    <property type="project" value="TreeGrafter"/>
</dbReference>
<dbReference type="SUPFAM" id="SSF51679">
    <property type="entry name" value="Bacterial luciferase-like"/>
    <property type="match status" value="1"/>
</dbReference>
<accession>H5U4J7</accession>
<dbReference type="InterPro" id="IPR050172">
    <property type="entry name" value="SsuD_RutA_monooxygenase"/>
</dbReference>
<name>H5U4J7_9ACTN</name>
<dbReference type="EMBL" id="BAFC01000111">
    <property type="protein sequence ID" value="GAB40655.1"/>
    <property type="molecule type" value="Genomic_DNA"/>
</dbReference>
<evidence type="ECO:0000256" key="2">
    <source>
        <dbReference type="ARBA" id="ARBA00022643"/>
    </source>
</evidence>
<keyword evidence="1" id="KW-0285">Flavoprotein</keyword>
<feature type="domain" description="Luciferase-like" evidence="5">
    <location>
        <begin position="21"/>
        <end position="203"/>
    </location>
</feature>
<dbReference type="Gene3D" id="3.20.20.30">
    <property type="entry name" value="Luciferase-like domain"/>
    <property type="match status" value="1"/>
</dbReference>
<dbReference type="Pfam" id="PF00296">
    <property type="entry name" value="Bac_luciferase"/>
    <property type="match status" value="1"/>
</dbReference>
<evidence type="ECO:0000256" key="4">
    <source>
        <dbReference type="ARBA" id="ARBA00023033"/>
    </source>
</evidence>
<evidence type="ECO:0000313" key="7">
    <source>
        <dbReference type="Proteomes" id="UP000005845"/>
    </source>
</evidence>
<keyword evidence="4" id="KW-0503">Monooxygenase</keyword>
<dbReference type="GO" id="GO:0046306">
    <property type="term" value="P:alkanesulfonate catabolic process"/>
    <property type="evidence" value="ECO:0007669"/>
    <property type="project" value="TreeGrafter"/>
</dbReference>
<gene>
    <name evidence="6" type="ORF">GOSPT_113_00440</name>
</gene>
<reference evidence="6 7" key="1">
    <citation type="submission" date="2012-02" db="EMBL/GenBank/DDBJ databases">
        <title>Whole genome shotgun sequence of Gordonia sputi NBRC 100414.</title>
        <authorList>
            <person name="Yoshida I."/>
            <person name="Hosoyama A."/>
            <person name="Tsuchikane K."/>
            <person name="Katsumata H."/>
            <person name="Yamazaki S."/>
            <person name="Fujita N."/>
        </authorList>
    </citation>
    <scope>NUCLEOTIDE SEQUENCE [LARGE SCALE GENOMIC DNA]</scope>
    <source>
        <strain evidence="6 7">NBRC 100414</strain>
    </source>
</reference>
<dbReference type="InterPro" id="IPR019923">
    <property type="entry name" value="Lucif-like_OxRdtase_MSMEG_2516"/>
</dbReference>
<dbReference type="InterPro" id="IPR011251">
    <property type="entry name" value="Luciferase-like_dom"/>
</dbReference>
<evidence type="ECO:0000259" key="5">
    <source>
        <dbReference type="Pfam" id="PF00296"/>
    </source>
</evidence>